<dbReference type="EMBL" id="CANHGI010000001">
    <property type="protein sequence ID" value="CAI5437527.1"/>
    <property type="molecule type" value="Genomic_DNA"/>
</dbReference>
<evidence type="ECO:0000313" key="1">
    <source>
        <dbReference type="EMBL" id="CAI5437527.1"/>
    </source>
</evidence>
<evidence type="ECO:0000313" key="2">
    <source>
        <dbReference type="Proteomes" id="UP001152747"/>
    </source>
</evidence>
<sequence>MNNIACKIILIDNYSRSENDFFSTVSLQQMFRLNWNYDSITKTTTAHFNFKFQARMDQKFLFIYIFQYSYH</sequence>
<proteinExistence type="predicted"/>
<gene>
    <name evidence="1" type="ORF">CAMP_LOCUS164</name>
</gene>
<comment type="caution">
    <text evidence="1">The sequence shown here is derived from an EMBL/GenBank/DDBJ whole genome shotgun (WGS) entry which is preliminary data.</text>
</comment>
<organism evidence="1 2">
    <name type="scientific">Caenorhabditis angaria</name>
    <dbReference type="NCBI Taxonomy" id="860376"/>
    <lineage>
        <taxon>Eukaryota</taxon>
        <taxon>Metazoa</taxon>
        <taxon>Ecdysozoa</taxon>
        <taxon>Nematoda</taxon>
        <taxon>Chromadorea</taxon>
        <taxon>Rhabditida</taxon>
        <taxon>Rhabditina</taxon>
        <taxon>Rhabditomorpha</taxon>
        <taxon>Rhabditoidea</taxon>
        <taxon>Rhabditidae</taxon>
        <taxon>Peloderinae</taxon>
        <taxon>Caenorhabditis</taxon>
    </lineage>
</organism>
<dbReference type="AlphaFoldDB" id="A0A9P1MUL9"/>
<protein>
    <submittedName>
        <fullName evidence="1">Uncharacterized protein</fullName>
    </submittedName>
</protein>
<dbReference type="Proteomes" id="UP001152747">
    <property type="component" value="Unassembled WGS sequence"/>
</dbReference>
<accession>A0A9P1MUL9</accession>
<keyword evidence="2" id="KW-1185">Reference proteome</keyword>
<name>A0A9P1MUL9_9PELO</name>
<reference evidence="1" key="1">
    <citation type="submission" date="2022-11" db="EMBL/GenBank/DDBJ databases">
        <authorList>
            <person name="Kikuchi T."/>
        </authorList>
    </citation>
    <scope>NUCLEOTIDE SEQUENCE</scope>
    <source>
        <strain evidence="1">PS1010</strain>
    </source>
</reference>